<keyword evidence="1" id="KW-1133">Transmembrane helix</keyword>
<evidence type="ECO:0000313" key="2">
    <source>
        <dbReference type="EMBL" id="OGC92167.1"/>
    </source>
</evidence>
<feature type="transmembrane region" description="Helical" evidence="1">
    <location>
        <begin position="251"/>
        <end position="274"/>
    </location>
</feature>
<evidence type="ECO:0008006" key="4">
    <source>
        <dbReference type="Google" id="ProtNLM"/>
    </source>
</evidence>
<evidence type="ECO:0000313" key="3">
    <source>
        <dbReference type="Proteomes" id="UP000178176"/>
    </source>
</evidence>
<comment type="caution">
    <text evidence="2">The sequence shown here is derived from an EMBL/GenBank/DDBJ whole genome shotgun (WGS) entry which is preliminary data.</text>
</comment>
<feature type="transmembrane region" description="Helical" evidence="1">
    <location>
        <begin position="213"/>
        <end position="230"/>
    </location>
</feature>
<feature type="transmembrane region" description="Helical" evidence="1">
    <location>
        <begin position="182"/>
        <end position="201"/>
    </location>
</feature>
<proteinExistence type="predicted"/>
<accession>A0A1F4YDV6</accession>
<name>A0A1F4YDV6_9BACT</name>
<dbReference type="Proteomes" id="UP000178176">
    <property type="component" value="Unassembled WGS sequence"/>
</dbReference>
<dbReference type="EMBL" id="MEXH01000021">
    <property type="protein sequence ID" value="OGC92167.1"/>
    <property type="molecule type" value="Genomic_DNA"/>
</dbReference>
<feature type="transmembrane region" description="Helical" evidence="1">
    <location>
        <begin position="325"/>
        <end position="350"/>
    </location>
</feature>
<feature type="transmembrane region" description="Helical" evidence="1">
    <location>
        <begin position="303"/>
        <end position="319"/>
    </location>
</feature>
<organism evidence="2 3">
    <name type="scientific">Candidatus Amesbacteria bacterium RIFCSPHIGHO2_01_FULL_48_32b</name>
    <dbReference type="NCBI Taxonomy" id="1797253"/>
    <lineage>
        <taxon>Bacteria</taxon>
        <taxon>Candidatus Amesiibacteriota</taxon>
    </lineage>
</organism>
<reference evidence="2 3" key="1">
    <citation type="journal article" date="2016" name="Nat. Commun.">
        <title>Thousands of microbial genomes shed light on interconnected biogeochemical processes in an aquifer system.</title>
        <authorList>
            <person name="Anantharaman K."/>
            <person name="Brown C.T."/>
            <person name="Hug L.A."/>
            <person name="Sharon I."/>
            <person name="Castelle C.J."/>
            <person name="Probst A.J."/>
            <person name="Thomas B.C."/>
            <person name="Singh A."/>
            <person name="Wilkins M.J."/>
            <person name="Karaoz U."/>
            <person name="Brodie E.L."/>
            <person name="Williams K.H."/>
            <person name="Hubbard S.S."/>
            <person name="Banfield J.F."/>
        </authorList>
    </citation>
    <scope>NUCLEOTIDE SEQUENCE [LARGE SCALE GENOMIC DNA]</scope>
</reference>
<gene>
    <name evidence="2" type="ORF">A2876_02675</name>
</gene>
<feature type="transmembrane region" description="Helical" evidence="1">
    <location>
        <begin position="108"/>
        <end position="131"/>
    </location>
</feature>
<keyword evidence="1" id="KW-0812">Transmembrane</keyword>
<keyword evidence="1" id="KW-0472">Membrane</keyword>
<feature type="transmembrane region" description="Helical" evidence="1">
    <location>
        <begin position="67"/>
        <end position="87"/>
    </location>
</feature>
<evidence type="ECO:0000256" key="1">
    <source>
        <dbReference type="SAM" id="Phobius"/>
    </source>
</evidence>
<feature type="transmembrane region" description="Helical" evidence="1">
    <location>
        <begin position="151"/>
        <end position="175"/>
    </location>
</feature>
<feature type="transmembrane region" description="Helical" evidence="1">
    <location>
        <begin position="362"/>
        <end position="381"/>
    </location>
</feature>
<protein>
    <recommendedName>
        <fullName evidence="4">DUF2029 domain-containing protein</fullName>
    </recommendedName>
</protein>
<sequence length="387" mass="44495">MKKAWVFILLGIIFRLALMPFTSHPDIRGHYLGGYFISQKNSLLGVYDYISRLPRTDPLVKLYGDDFLVYSPLTYLTHAAFLKLLPIQKSLFEQLLLDMGQASQNPQYSQVLFLLKLPYLFVDLIILWLLLKLVDVKHKLLATGLWAFNLPLIYSAFLMGQFDIFLVLAFVVAMYFSSRRPIIAAFSLAIGAGFKPFPLFLLPFLPGSKIKNISLGAITYFLIILPYLSSPGFKQYALLAQQSDKMWYAKIMVAGSQYLPLFMVGFVLLFWLQYFFSKRLPYWAWPMSVLLLFYSVTHYHPQWFSWVTPFFILTFIHFRKTLPQLLTLLLCHLVIVLSFDSSLNFGLFGINFRLPLTDQMVSFARGVLAATSLALVLHLSSKNHELS</sequence>
<dbReference type="AlphaFoldDB" id="A0A1F4YDV6"/>